<dbReference type="InterPro" id="IPR053343">
    <property type="entry name" value="PSII_mRNA-binding_protein"/>
</dbReference>
<dbReference type="GO" id="GO:0009055">
    <property type="term" value="F:electron transfer activity"/>
    <property type="evidence" value="ECO:0007669"/>
    <property type="project" value="InterPro"/>
</dbReference>
<feature type="repeat" description="PPR" evidence="11">
    <location>
        <begin position="472"/>
        <end position="506"/>
    </location>
</feature>
<feature type="repeat" description="PPR" evidence="11">
    <location>
        <begin position="647"/>
        <end position="681"/>
    </location>
</feature>
<keyword evidence="3" id="KW-0336">GPI-anchor</keyword>
<feature type="transmembrane region" description="Helical" evidence="13">
    <location>
        <begin position="715"/>
        <end position="739"/>
    </location>
</feature>
<evidence type="ECO:0000256" key="6">
    <source>
        <dbReference type="ARBA" id="ARBA00023136"/>
    </source>
</evidence>
<dbReference type="Gene3D" id="1.25.40.10">
    <property type="entry name" value="Tetratricopeptide repeat domain"/>
    <property type="match status" value="3"/>
</dbReference>
<feature type="transmembrane region" description="Helical" evidence="13">
    <location>
        <begin position="1293"/>
        <end position="1313"/>
    </location>
</feature>
<dbReference type="FunFam" id="2.60.40.420:FF:000010">
    <property type="entry name" value="Early nodulin-like protein 1"/>
    <property type="match status" value="1"/>
</dbReference>
<evidence type="ECO:0000256" key="11">
    <source>
        <dbReference type="PROSITE-ProRule" id="PRU00708"/>
    </source>
</evidence>
<evidence type="ECO:0000256" key="5">
    <source>
        <dbReference type="ARBA" id="ARBA00022737"/>
    </source>
</evidence>
<evidence type="ECO:0000259" key="14">
    <source>
        <dbReference type="PROSITE" id="PS51485"/>
    </source>
</evidence>
<evidence type="ECO:0000256" key="4">
    <source>
        <dbReference type="ARBA" id="ARBA00022729"/>
    </source>
</evidence>
<comment type="subcellular location">
    <subcellularLocation>
        <location evidence="1">Cell membrane</location>
        <topology evidence="1">Lipid-anchor</topology>
        <topology evidence="1">GPI-anchor</topology>
    </subcellularLocation>
</comment>
<dbReference type="PANTHER" id="PTHR47940:SF1">
    <property type="entry name" value="PROTEIN LOW PHOTOSYNTHETIC EFFICIENCY 1, CHLOROPLASTIC"/>
    <property type="match status" value="1"/>
</dbReference>
<evidence type="ECO:0000256" key="9">
    <source>
        <dbReference type="ARBA" id="ARBA00023288"/>
    </source>
</evidence>
<feature type="compositionally biased region" description="Low complexity" evidence="12">
    <location>
        <begin position="1002"/>
        <end position="1023"/>
    </location>
</feature>
<comment type="similarity">
    <text evidence="10">Belongs to the early nodulin-like (ENODL) family.</text>
</comment>
<evidence type="ECO:0000313" key="16">
    <source>
        <dbReference type="Proteomes" id="UP000813462"/>
    </source>
</evidence>
<evidence type="ECO:0000256" key="3">
    <source>
        <dbReference type="ARBA" id="ARBA00022622"/>
    </source>
</evidence>
<dbReference type="SUPFAM" id="SSF49503">
    <property type="entry name" value="Cupredoxins"/>
    <property type="match status" value="1"/>
</dbReference>
<keyword evidence="13" id="KW-0812">Transmembrane</keyword>
<keyword evidence="2" id="KW-1003">Cell membrane</keyword>
<evidence type="ECO:0000256" key="7">
    <source>
        <dbReference type="ARBA" id="ARBA00023157"/>
    </source>
</evidence>
<evidence type="ECO:0000256" key="13">
    <source>
        <dbReference type="SAM" id="Phobius"/>
    </source>
</evidence>
<keyword evidence="6 13" id="KW-0472">Membrane</keyword>
<evidence type="ECO:0000313" key="15">
    <source>
        <dbReference type="EMBL" id="KAH7532415.1"/>
    </source>
</evidence>
<feature type="compositionally biased region" description="Acidic residues" evidence="12">
    <location>
        <begin position="125"/>
        <end position="141"/>
    </location>
</feature>
<dbReference type="InterPro" id="IPR041846">
    <property type="entry name" value="ENL_dom"/>
</dbReference>
<accession>A0A978VH46</accession>
<proteinExistence type="inferred from homology"/>
<keyword evidence="7" id="KW-1015">Disulfide bond</keyword>
<keyword evidence="13" id="KW-1133">Transmembrane helix</keyword>
<dbReference type="PROSITE" id="PS51375">
    <property type="entry name" value="PPR"/>
    <property type="match status" value="8"/>
</dbReference>
<dbReference type="InterPro" id="IPR008972">
    <property type="entry name" value="Cupredoxin"/>
</dbReference>
<reference evidence="15" key="1">
    <citation type="journal article" date="2021" name="Front. Plant Sci.">
        <title>Chromosome-Scale Genome Assembly for Chinese Sour Jujube and Insights Into Its Genome Evolution and Domestication Signature.</title>
        <authorList>
            <person name="Shen L.-Y."/>
            <person name="Luo H."/>
            <person name="Wang X.-L."/>
            <person name="Wang X.-M."/>
            <person name="Qiu X.-J."/>
            <person name="Liu H."/>
            <person name="Zhou S.-S."/>
            <person name="Jia K.-H."/>
            <person name="Nie S."/>
            <person name="Bao Y.-T."/>
            <person name="Zhang R.-G."/>
            <person name="Yun Q.-Z."/>
            <person name="Chai Y.-H."/>
            <person name="Lu J.-Y."/>
            <person name="Li Y."/>
            <person name="Zhao S.-W."/>
            <person name="Mao J.-F."/>
            <person name="Jia S.-G."/>
            <person name="Mao Y.-M."/>
        </authorList>
    </citation>
    <scope>NUCLEOTIDE SEQUENCE</scope>
    <source>
        <strain evidence="15">AT0</strain>
        <tissue evidence="15">Leaf</tissue>
    </source>
</reference>
<name>A0A978VH46_ZIZJJ</name>
<evidence type="ECO:0000256" key="2">
    <source>
        <dbReference type="ARBA" id="ARBA00022475"/>
    </source>
</evidence>
<evidence type="ECO:0000256" key="10">
    <source>
        <dbReference type="ARBA" id="ARBA00035011"/>
    </source>
</evidence>
<sequence length="1458" mass="163339">MQTLSTLPSMGESWMIPQLSFELGSSLKTYSSGRRKKIWDLGFPVTHGRSSGLLLLSSTFTVAGCGRPKCDLGCGFLSGYSKIRVARFCKPKKSCLGALVASEEQVIANEFLKEESSSEDRVVENLDDVEVGDNNDDDNADQQDKKTEDFSGEEGGEGESGRIDVRALAWSLRLAKTADDVEDILKDKGELPLQVYSTMIKGFGRDKIFDSAFALVKWLKRKKEETNGFIAPNLFIYNSLLGALKQSEQYGEMEKVLNDMAEEGVLPNIVTYNTMMAIYVEQGRATKALNVFEEIQMKGLTPSPVSYSTALLAYRRMEDGNGALKFFIEIREKYDKGEIGKDADEDWENEFVKLENFTIRVCYQVMRSWLVKDDDLSIKVLKLLIEMDNAGVPLGQSEHERLMWACTREEHHIVAKELYNRIRERHSEIRLSVCNHVIWLMGKAKKWWTALEIYEDLLDKGPKPNNMSYELVVSHFNTLLTAARRRGIWKWGVRLLNKMEEKGLKPGSKEWNSVLIACSKASQTSAAVQIFRRMVEQGQKPTIISYGALLSALEKGKLYDEARRVWEHMLKVGVKPNVYAYTIMASVFAGQGKFNMVDIVIHEMVSSGIEPTVVTYNAIISGCAGNGMSTAAYEWFNRMKVQNVSHNEVTYEVLIEALAKDSKPRLAYELYLRAQNEGLRLSSKAYDTVIESSQVYGATIDISSMQYKKSASERFIIGPIVGLIISIGNAAIILGLWPVHIVWTYHCVVRSKQLGPVLKIVLCICVLPVILISWLVVGIAGSIVGGVLYGFLSPTFATFEAVGEGKTDRFFHCFYDGTWSTLKGCVNVVRDFRDVCYHSYFSFMDDLRRESPNGKYFEIRLLYLPAAVIVGALGFAVDMLMISILAGFKSIYMLFKGWQRLFHDLIGREGPFLETICVPFAGLAILLWPLAVFGAVLASFMCSIFIGAFAGVVVYQESSVWFGLCYIVASLSIYDEYSNDILDMPEGSCFPRPNYRKKGVLSRTTSRASSFSRPSSFRNPPSRTVSINNPLREFKPLELIDSLFKECQHHGERLVSEGLITYQDLEDAKLNSGNTVISIGLPAYCLLQALLRSAKANSGGILLGDNVTEITSTNRPKDTFFDWFFNPLLIIKDQIAAENLSEQEEDYLCKLVLLSGDPLRLKNSNIGPPPESELKRAELDGLARRLRGITKSISRYPTFKRRFENLIKNISEDLVSKNYISEVNNRPPSIPRSKSAFARILSNNTFMSRTINNGSDKASHGQLQAVMLFSCRLLETLKATRMASQYYSMKNRAVVLLLILVLLYLQSFSAFSFEFQVGGAQGWVVPPANDTKIYNDWASENRFQPGDTIRFRYKKDSVMEVREADYKKCNSTHPIFFSNTGNTVFRFNHSGLFYFISGVSGHCDKGQRVIIKVMASEESSSSPGGKSSGSPAAAALSLGVSKLVFVQFALCYAASVLF</sequence>
<keyword evidence="4" id="KW-0732">Signal</keyword>
<evidence type="ECO:0000256" key="1">
    <source>
        <dbReference type="ARBA" id="ARBA00004609"/>
    </source>
</evidence>
<feature type="repeat" description="PPR" evidence="11">
    <location>
        <begin position="542"/>
        <end position="576"/>
    </location>
</feature>
<feature type="repeat" description="PPR" evidence="11">
    <location>
        <begin position="507"/>
        <end position="541"/>
    </location>
</feature>
<keyword evidence="9" id="KW-0449">Lipoprotein</keyword>
<feature type="repeat" description="PPR" evidence="11">
    <location>
        <begin position="612"/>
        <end position="646"/>
    </location>
</feature>
<dbReference type="InterPro" id="IPR003245">
    <property type="entry name" value="Phytocyanin_dom"/>
</dbReference>
<dbReference type="PROSITE" id="PS51485">
    <property type="entry name" value="PHYTOCYANIN"/>
    <property type="match status" value="1"/>
</dbReference>
<dbReference type="GO" id="GO:0005886">
    <property type="term" value="C:plasma membrane"/>
    <property type="evidence" value="ECO:0007669"/>
    <property type="project" value="UniProtKB-SubCell"/>
</dbReference>
<feature type="transmembrane region" description="Helical" evidence="13">
    <location>
        <begin position="760"/>
        <end position="792"/>
    </location>
</feature>
<evidence type="ECO:0000256" key="12">
    <source>
        <dbReference type="SAM" id="MobiDB-lite"/>
    </source>
</evidence>
<dbReference type="InterPro" id="IPR002885">
    <property type="entry name" value="PPR_rpt"/>
</dbReference>
<keyword evidence="8" id="KW-0325">Glycoprotein</keyword>
<feature type="transmembrane region" description="Helical" evidence="13">
    <location>
        <begin position="916"/>
        <end position="946"/>
    </location>
</feature>
<dbReference type="Pfam" id="PF02298">
    <property type="entry name" value="Cu_bind_like"/>
    <property type="match status" value="1"/>
</dbReference>
<gene>
    <name evidence="15" type="ORF">FEM48_Zijuj04G0017100</name>
</gene>
<dbReference type="PANTHER" id="PTHR47940">
    <property type="entry name" value="OS12G0283900 PROTEIN"/>
    <property type="match status" value="1"/>
</dbReference>
<evidence type="ECO:0000256" key="8">
    <source>
        <dbReference type="ARBA" id="ARBA00023180"/>
    </source>
</evidence>
<feature type="repeat" description="PPR" evidence="11">
    <location>
        <begin position="577"/>
        <end position="611"/>
    </location>
</feature>
<feature type="region of interest" description="Disordered" evidence="12">
    <location>
        <begin position="1001"/>
        <end position="1023"/>
    </location>
</feature>
<dbReference type="NCBIfam" id="TIGR00756">
    <property type="entry name" value="PPR"/>
    <property type="match status" value="5"/>
</dbReference>
<dbReference type="GO" id="GO:0098552">
    <property type="term" value="C:side of membrane"/>
    <property type="evidence" value="ECO:0007669"/>
    <property type="project" value="UniProtKB-KW"/>
</dbReference>
<feature type="transmembrane region" description="Helical" evidence="13">
    <location>
        <begin position="958"/>
        <end position="974"/>
    </location>
</feature>
<dbReference type="Proteomes" id="UP000813462">
    <property type="component" value="Unassembled WGS sequence"/>
</dbReference>
<keyword evidence="5" id="KW-0677">Repeat</keyword>
<dbReference type="InterPro" id="IPR011990">
    <property type="entry name" value="TPR-like_helical_dom_sf"/>
</dbReference>
<protein>
    <recommendedName>
        <fullName evidence="14">Phytocyanin domain-containing protein</fullName>
    </recommendedName>
</protein>
<dbReference type="CDD" id="cd11019">
    <property type="entry name" value="OsENODL1_like"/>
    <property type="match status" value="1"/>
</dbReference>
<feature type="domain" description="Phytocyanin" evidence="14">
    <location>
        <begin position="1313"/>
        <end position="1415"/>
    </location>
</feature>
<dbReference type="Pfam" id="PF01535">
    <property type="entry name" value="PPR"/>
    <property type="match status" value="2"/>
</dbReference>
<dbReference type="Gene3D" id="2.60.40.420">
    <property type="entry name" value="Cupredoxins - blue copper proteins"/>
    <property type="match status" value="1"/>
</dbReference>
<feature type="repeat" description="PPR" evidence="11">
    <location>
        <begin position="233"/>
        <end position="267"/>
    </location>
</feature>
<feature type="region of interest" description="Disordered" evidence="12">
    <location>
        <begin position="118"/>
        <end position="160"/>
    </location>
</feature>
<organism evidence="15 16">
    <name type="scientific">Ziziphus jujuba var. spinosa</name>
    <dbReference type="NCBI Taxonomy" id="714518"/>
    <lineage>
        <taxon>Eukaryota</taxon>
        <taxon>Viridiplantae</taxon>
        <taxon>Streptophyta</taxon>
        <taxon>Embryophyta</taxon>
        <taxon>Tracheophyta</taxon>
        <taxon>Spermatophyta</taxon>
        <taxon>Magnoliopsida</taxon>
        <taxon>eudicotyledons</taxon>
        <taxon>Gunneridae</taxon>
        <taxon>Pentapetalae</taxon>
        <taxon>rosids</taxon>
        <taxon>fabids</taxon>
        <taxon>Rosales</taxon>
        <taxon>Rhamnaceae</taxon>
        <taxon>Paliureae</taxon>
        <taxon>Ziziphus</taxon>
    </lineage>
</organism>
<dbReference type="Pfam" id="PF13041">
    <property type="entry name" value="PPR_2"/>
    <property type="match status" value="3"/>
</dbReference>
<feature type="transmembrane region" description="Helical" evidence="13">
    <location>
        <begin position="862"/>
        <end position="895"/>
    </location>
</feature>
<feature type="repeat" description="PPR" evidence="11">
    <location>
        <begin position="268"/>
        <end position="302"/>
    </location>
</feature>
<comment type="caution">
    <text evidence="15">The sequence shown here is derived from an EMBL/GenBank/DDBJ whole genome shotgun (WGS) entry which is preliminary data.</text>
</comment>
<dbReference type="EMBL" id="JAEACU010000004">
    <property type="protein sequence ID" value="KAH7532415.1"/>
    <property type="molecule type" value="Genomic_DNA"/>
</dbReference>